<keyword evidence="6" id="KW-1185">Reference proteome</keyword>
<dbReference type="AlphaFoldDB" id="A0A9E8HQK7"/>
<dbReference type="EMBL" id="CP101527">
    <property type="protein sequence ID" value="UZW74711.1"/>
    <property type="molecule type" value="Genomic_DNA"/>
</dbReference>
<keyword evidence="2" id="KW-0597">Phosphoprotein</keyword>
<dbReference type="GO" id="GO:0000156">
    <property type="term" value="F:phosphorelay response regulator activity"/>
    <property type="evidence" value="ECO:0007669"/>
    <property type="project" value="InterPro"/>
</dbReference>
<organism evidence="5 6">
    <name type="scientific">Alkalimarinus sediminis</name>
    <dbReference type="NCBI Taxonomy" id="1632866"/>
    <lineage>
        <taxon>Bacteria</taxon>
        <taxon>Pseudomonadati</taxon>
        <taxon>Pseudomonadota</taxon>
        <taxon>Gammaproteobacteria</taxon>
        <taxon>Alteromonadales</taxon>
        <taxon>Alteromonadaceae</taxon>
        <taxon>Alkalimarinus</taxon>
    </lineage>
</organism>
<evidence type="ECO:0000313" key="6">
    <source>
        <dbReference type="Proteomes" id="UP001164472"/>
    </source>
</evidence>
<dbReference type="Pfam" id="PF00072">
    <property type="entry name" value="Response_reg"/>
    <property type="match status" value="1"/>
</dbReference>
<dbReference type="Pfam" id="PF04397">
    <property type="entry name" value="LytTR"/>
    <property type="match status" value="1"/>
</dbReference>
<name>A0A9E8HQK7_9ALTE</name>
<accession>A0A9E8HQK7</accession>
<dbReference type="PROSITE" id="PS50930">
    <property type="entry name" value="HTH_LYTTR"/>
    <property type="match status" value="1"/>
</dbReference>
<dbReference type="InterPro" id="IPR001789">
    <property type="entry name" value="Sig_transdc_resp-reg_receiver"/>
</dbReference>
<dbReference type="SMART" id="SM00448">
    <property type="entry name" value="REC"/>
    <property type="match status" value="1"/>
</dbReference>
<dbReference type="SMART" id="SM00850">
    <property type="entry name" value="LytTR"/>
    <property type="match status" value="1"/>
</dbReference>
<dbReference type="CDD" id="cd17532">
    <property type="entry name" value="REC_LytTR_AlgR-like"/>
    <property type="match status" value="1"/>
</dbReference>
<reference evidence="5" key="1">
    <citation type="submission" date="2022-07" db="EMBL/GenBank/DDBJ databases">
        <title>Alkalimarinus sp. nov., isolated from gut of a Alitta virens.</title>
        <authorList>
            <person name="Yang A.I."/>
            <person name="Shin N.-R."/>
        </authorList>
    </citation>
    <scope>NUCLEOTIDE SEQUENCE</scope>
    <source>
        <strain evidence="5">FA028</strain>
    </source>
</reference>
<evidence type="ECO:0000259" key="3">
    <source>
        <dbReference type="PROSITE" id="PS50110"/>
    </source>
</evidence>
<dbReference type="SUPFAM" id="SSF52172">
    <property type="entry name" value="CheY-like"/>
    <property type="match status" value="1"/>
</dbReference>
<dbReference type="Gene3D" id="3.40.50.2300">
    <property type="match status" value="1"/>
</dbReference>
<feature type="modified residue" description="4-aspartylphosphate" evidence="2">
    <location>
        <position position="57"/>
    </location>
</feature>
<protein>
    <submittedName>
        <fullName evidence="5">LytTR family DNA-binding domain-containing protein</fullName>
    </submittedName>
</protein>
<dbReference type="Gene3D" id="2.40.50.1020">
    <property type="entry name" value="LytTr DNA-binding domain"/>
    <property type="match status" value="1"/>
</dbReference>
<proteinExistence type="predicted"/>
<dbReference type="PANTHER" id="PTHR37299:SF1">
    <property type="entry name" value="STAGE 0 SPORULATION PROTEIN A HOMOLOG"/>
    <property type="match status" value="1"/>
</dbReference>
<dbReference type="GO" id="GO:0003677">
    <property type="term" value="F:DNA binding"/>
    <property type="evidence" value="ECO:0007669"/>
    <property type="project" value="UniProtKB-KW"/>
</dbReference>
<evidence type="ECO:0000256" key="2">
    <source>
        <dbReference type="PROSITE-ProRule" id="PRU00169"/>
    </source>
</evidence>
<sequence>MKEKIRVLVVDDEQLARERLIRLVDALDSHRVCAEASNGEEALAAVHQAEPDIVLMDIRMPGMDGMTAAEQIASLKTPPAIIFCTAYDEYAISAFKVQASDYLLKPVRKEALEKALNKAGKLNKVQLNDAQPTNSNSEQPVSLVAKTWKGSELIDLTHIYYFVADQKYVTVHHQNGETVIDNTLKELEAGYAPRFLRTHRNSLVNTDYIEALIRDNAGHYIVRLKNSIGEIPVSRRHTSDVKAWLASQS</sequence>
<dbReference type="InterPro" id="IPR011006">
    <property type="entry name" value="CheY-like_superfamily"/>
</dbReference>
<dbReference type="PANTHER" id="PTHR37299">
    <property type="entry name" value="TRANSCRIPTIONAL REGULATOR-RELATED"/>
    <property type="match status" value="1"/>
</dbReference>
<evidence type="ECO:0000259" key="4">
    <source>
        <dbReference type="PROSITE" id="PS50930"/>
    </source>
</evidence>
<feature type="domain" description="HTH LytTR-type" evidence="4">
    <location>
        <begin position="143"/>
        <end position="247"/>
    </location>
</feature>
<evidence type="ECO:0000256" key="1">
    <source>
        <dbReference type="ARBA" id="ARBA00023012"/>
    </source>
</evidence>
<dbReference type="PROSITE" id="PS50110">
    <property type="entry name" value="RESPONSE_REGULATORY"/>
    <property type="match status" value="1"/>
</dbReference>
<dbReference type="RefSeq" id="WP_251810138.1">
    <property type="nucleotide sequence ID" value="NZ_JALLLR010000002.1"/>
</dbReference>
<dbReference type="Proteomes" id="UP001164472">
    <property type="component" value="Chromosome"/>
</dbReference>
<dbReference type="InterPro" id="IPR046947">
    <property type="entry name" value="LytR-like"/>
</dbReference>
<keyword evidence="5" id="KW-0238">DNA-binding</keyword>
<dbReference type="InterPro" id="IPR007492">
    <property type="entry name" value="LytTR_DNA-bd_dom"/>
</dbReference>
<keyword evidence="1" id="KW-0902">Two-component regulatory system</keyword>
<evidence type="ECO:0000313" key="5">
    <source>
        <dbReference type="EMBL" id="UZW74711.1"/>
    </source>
</evidence>
<gene>
    <name evidence="5" type="ORF">NNL22_17075</name>
</gene>
<dbReference type="KEGG" id="asem:NNL22_17075"/>
<feature type="domain" description="Response regulatory" evidence="3">
    <location>
        <begin position="6"/>
        <end position="120"/>
    </location>
</feature>